<dbReference type="EMBL" id="JBGFSN010000004">
    <property type="protein sequence ID" value="MFH8134188.1"/>
    <property type="molecule type" value="Genomic_DNA"/>
</dbReference>
<organism evidence="2 3">
    <name type="scientific">Pantoea osteomyelitidis</name>
    <dbReference type="NCBI Taxonomy" id="3230026"/>
    <lineage>
        <taxon>Bacteria</taxon>
        <taxon>Pseudomonadati</taxon>
        <taxon>Pseudomonadota</taxon>
        <taxon>Gammaproteobacteria</taxon>
        <taxon>Enterobacterales</taxon>
        <taxon>Erwiniaceae</taxon>
        <taxon>Pantoea</taxon>
    </lineage>
</organism>
<proteinExistence type="predicted"/>
<evidence type="ECO:0000256" key="1">
    <source>
        <dbReference type="SAM" id="MobiDB-lite"/>
    </source>
</evidence>
<reference evidence="2 3" key="1">
    <citation type="submission" date="2024-08" db="EMBL/GenBank/DDBJ databases">
        <title>Pantoea ronii - a newly identified human opportunistic pathogen.</title>
        <authorList>
            <person name="Keidar-Friedman D."/>
            <person name="Sorek N."/>
            <person name="Leshin-Carmel D."/>
            <person name="Tsur A."/>
            <person name="Amsalem M."/>
            <person name="Tolkach D."/>
            <person name="Brosh-Nissimov T."/>
        </authorList>
    </citation>
    <scope>NUCLEOTIDE SEQUENCE [LARGE SCALE GENOMIC DNA]</scope>
    <source>
        <strain evidence="2 3">AA23256</strain>
    </source>
</reference>
<evidence type="ECO:0000313" key="3">
    <source>
        <dbReference type="Proteomes" id="UP001611251"/>
    </source>
</evidence>
<feature type="compositionally biased region" description="Basic and acidic residues" evidence="1">
    <location>
        <begin position="92"/>
        <end position="101"/>
    </location>
</feature>
<protein>
    <submittedName>
        <fullName evidence="2">Phage replisome organizer</fullName>
    </submittedName>
</protein>
<sequence length="289" mass="32143">MANSWLRLWHDMPNDPKWRTISRVSGEPIALVQAIYLQLLVSASQNVTRDENGVTLHSVTVTNEDIASALDVTERNVESVISAMQGRVLDGNRVKGWDKRQATSANARNGGKPAKSGAERAREYRERKKQREMGSQSVTSRNVTSCDSNSVTPQIREDKKRRDINNKPPVVPHGDVTQGSDCDAVTPTFEAFWEIYPQRAGSNSKTKALKAWDNRLSENIPPDKMIAGAARYAAYIAATRKTGTEFVMQASRFLGSGHHFEENYLIPGNGSCEIYTGTNYPTPEGWRSE</sequence>
<feature type="region of interest" description="Disordered" evidence="1">
    <location>
        <begin position="92"/>
        <end position="179"/>
    </location>
</feature>
<evidence type="ECO:0000313" key="2">
    <source>
        <dbReference type="EMBL" id="MFH8134188.1"/>
    </source>
</evidence>
<keyword evidence="3" id="KW-1185">Reference proteome</keyword>
<feature type="compositionally biased region" description="Polar residues" evidence="1">
    <location>
        <begin position="133"/>
        <end position="153"/>
    </location>
</feature>
<name>A0ABW7PV60_9GAMM</name>
<feature type="compositionally biased region" description="Basic and acidic residues" evidence="1">
    <location>
        <begin position="117"/>
        <end position="132"/>
    </location>
</feature>
<accession>A0ABW7PV60</accession>
<comment type="caution">
    <text evidence="2">The sequence shown here is derived from an EMBL/GenBank/DDBJ whole genome shotgun (WGS) entry which is preliminary data.</text>
</comment>
<dbReference type="RefSeq" id="WP_397213752.1">
    <property type="nucleotide sequence ID" value="NZ_JBGFSN010000004.1"/>
</dbReference>
<gene>
    <name evidence="2" type="ORF">ABU178_08375</name>
</gene>
<dbReference type="Proteomes" id="UP001611251">
    <property type="component" value="Unassembled WGS sequence"/>
</dbReference>
<feature type="compositionally biased region" description="Basic and acidic residues" evidence="1">
    <location>
        <begin position="155"/>
        <end position="165"/>
    </location>
</feature>